<comment type="caution">
    <text evidence="10">The sequence shown here is derived from an EMBL/GenBank/DDBJ whole genome shotgun (WGS) entry which is preliminary data.</text>
</comment>
<evidence type="ECO:0000256" key="4">
    <source>
        <dbReference type="ARBA" id="ARBA00022833"/>
    </source>
</evidence>
<feature type="compositionally biased region" description="Low complexity" evidence="7">
    <location>
        <begin position="604"/>
        <end position="633"/>
    </location>
</feature>
<feature type="region of interest" description="Disordered" evidence="7">
    <location>
        <begin position="1"/>
        <end position="22"/>
    </location>
</feature>
<feature type="compositionally biased region" description="Polar residues" evidence="7">
    <location>
        <begin position="1322"/>
        <end position="1332"/>
    </location>
</feature>
<dbReference type="PROSITE" id="PS50023">
    <property type="entry name" value="LIM_DOMAIN_2"/>
    <property type="match status" value="2"/>
</dbReference>
<dbReference type="Gene3D" id="2.10.110.10">
    <property type="entry name" value="Cysteine Rich Protein"/>
    <property type="match status" value="3"/>
</dbReference>
<feature type="compositionally biased region" description="Low complexity" evidence="7">
    <location>
        <begin position="642"/>
        <end position="668"/>
    </location>
</feature>
<feature type="compositionally biased region" description="Basic residues" evidence="7">
    <location>
        <begin position="1393"/>
        <end position="1417"/>
    </location>
</feature>
<dbReference type="PANTHER" id="PTHR24211:SF20">
    <property type="entry name" value="PROTEIN ESPINAS-RELATED"/>
    <property type="match status" value="1"/>
</dbReference>
<feature type="compositionally biased region" description="Polar residues" evidence="7">
    <location>
        <begin position="1236"/>
        <end position="1253"/>
    </location>
</feature>
<feature type="region of interest" description="Disordered" evidence="7">
    <location>
        <begin position="146"/>
        <end position="167"/>
    </location>
</feature>
<dbReference type="CDD" id="cd09415">
    <property type="entry name" value="LIM1_Prickle"/>
    <property type="match status" value="1"/>
</dbReference>
<feature type="region of interest" description="Disordered" evidence="7">
    <location>
        <begin position="1163"/>
        <end position="1184"/>
    </location>
</feature>
<protein>
    <recommendedName>
        <fullName evidence="12">Protein prickle</fullName>
    </recommendedName>
</protein>
<feature type="region of interest" description="Disordered" evidence="7">
    <location>
        <begin position="253"/>
        <end position="279"/>
    </location>
</feature>
<evidence type="ECO:0000256" key="6">
    <source>
        <dbReference type="PROSITE-ProRule" id="PRU00125"/>
    </source>
</evidence>
<dbReference type="CDD" id="cd09420">
    <property type="entry name" value="LIM3_Prickle"/>
    <property type="match status" value="1"/>
</dbReference>
<evidence type="ECO:0000256" key="5">
    <source>
        <dbReference type="ARBA" id="ARBA00023038"/>
    </source>
</evidence>
<evidence type="ECO:0000256" key="3">
    <source>
        <dbReference type="ARBA" id="ARBA00022737"/>
    </source>
</evidence>
<gene>
    <name evidence="10" type="ORF">FF38_02392</name>
</gene>
<proteinExistence type="inferred from homology"/>
<feature type="compositionally biased region" description="Low complexity" evidence="7">
    <location>
        <begin position="676"/>
        <end position="697"/>
    </location>
</feature>
<feature type="compositionally biased region" description="Low complexity" evidence="7">
    <location>
        <begin position="704"/>
        <end position="732"/>
    </location>
</feature>
<dbReference type="InterPro" id="IPR001781">
    <property type="entry name" value="Znf_LIM"/>
</dbReference>
<evidence type="ECO:0000259" key="8">
    <source>
        <dbReference type="PROSITE" id="PS50023"/>
    </source>
</evidence>
<dbReference type="SUPFAM" id="SSF57716">
    <property type="entry name" value="Glucocorticoid receptor-like (DNA-binding domain)"/>
    <property type="match status" value="2"/>
</dbReference>
<feature type="compositionally biased region" description="Basic and acidic residues" evidence="7">
    <location>
        <begin position="1523"/>
        <end position="1536"/>
    </location>
</feature>
<feature type="compositionally biased region" description="Low complexity" evidence="7">
    <location>
        <begin position="537"/>
        <end position="549"/>
    </location>
</feature>
<feature type="region of interest" description="Disordered" evidence="7">
    <location>
        <begin position="1233"/>
        <end position="1490"/>
    </location>
</feature>
<dbReference type="STRING" id="7375.A0A0L0CA27"/>
<dbReference type="PROSITE" id="PS51303">
    <property type="entry name" value="PET"/>
    <property type="match status" value="1"/>
</dbReference>
<feature type="region of interest" description="Disordered" evidence="7">
    <location>
        <begin position="534"/>
        <end position="741"/>
    </location>
</feature>
<feature type="compositionally biased region" description="Low complexity" evidence="7">
    <location>
        <begin position="1254"/>
        <end position="1268"/>
    </location>
</feature>
<feature type="compositionally biased region" description="Low complexity" evidence="7">
    <location>
        <begin position="1340"/>
        <end position="1352"/>
    </location>
</feature>
<dbReference type="InterPro" id="IPR033726">
    <property type="entry name" value="LIM2_prickle"/>
</dbReference>
<feature type="compositionally biased region" description="Polar residues" evidence="7">
    <location>
        <begin position="1372"/>
        <end position="1389"/>
    </location>
</feature>
<feature type="domain" description="LIM zinc-binding" evidence="8">
    <location>
        <begin position="924"/>
        <end position="984"/>
    </location>
</feature>
<evidence type="ECO:0000313" key="11">
    <source>
        <dbReference type="Proteomes" id="UP000037069"/>
    </source>
</evidence>
<feature type="region of interest" description="Disordered" evidence="7">
    <location>
        <begin position="1044"/>
        <end position="1095"/>
    </location>
</feature>
<dbReference type="InterPro" id="IPR047120">
    <property type="entry name" value="Pk/Esn/Tes"/>
</dbReference>
<dbReference type="Pfam" id="PF06297">
    <property type="entry name" value="PET"/>
    <property type="match status" value="1"/>
</dbReference>
<dbReference type="SMART" id="SM00132">
    <property type="entry name" value="LIM"/>
    <property type="match status" value="3"/>
</dbReference>
<sequence>MSNMNSDDNFSLAGNNDESDEEVIESMELLEGNYQMIRQWVPPAPNYWDAPPKAVIKSAEVRCERGGFDLTKYNMESMSSSIDPVVPRTANLLACKQWWRVCFLYGDQQKYYRQVYSKAAAQRLALSTTTSTATATTTTTTAATISSDLTSELNNENDNNKSPEDQTAEYDTVAIDFIETQLDEDAEDGAGDKHSTTTKITNNINLTTITTKEQQQAPVALFPLKCDTINGSGGVDTSSGNSTLRKSKRLLRSLRGHRKGGGDTNDTCSTTSATNKKPTKHLRDTLETLKNLSLNHHSLNKQLQQQEQLPTNQCQLLNEPTKQNAKHTLLDDPFLLGIGIDEDHLGDLIRGKKPSYTPPSALENVSKYFNLYTEAEQEPEPISMTFEGFEEDKPALPPKRNAGQQSVTQNDLKLSESDLEFLNLNLRNRSLPRNLKPLKDPHNISFTFREEDEESLMAKECSNLENTTATVGSDNDRRVVLTFINIVIKQFYTPFFLCIYANIDDVFWHFSSRPISRTPLTQVSYLQKIPTLPRHFSPSAGGSTAASSNTPPPLPPLGSLRHLGNSNVASPSSSTSSSGPMPSSSSAGALYNPSAVAGLPTSPLPMQRQFQQQHQQQQTSHLPPLPPHQQQQQQHHHHHPHQYLPPHLQHQQQMQQLQHQHQQQQQQLSSNTLPHQPSQYSPAASASSSISKYSSSSLKHPHAHNQQQQQQPPHQLSPAISSPSPPSLLHHPTGGGVGVAGVHPPFLVGQHLDMQRQSHSDDDSGCALEEYTWVPPGLRPDQVRLYFSQIPDDKVPYVNSPGEQYRVRQLLHQLPPHDNEVRYCHSLTDEERKELRLFSTQRKRDALGRGNVRQLMSARPCDGCDDLISTGDIAVFATRLGPNASWHPGCFVCCVCRELLVDLIYFHRDGRLYCGRHHAETLKPRCSACDEIILADECTEAEGRAWHMNHFACHECEKQLGGQRYIMREGKPYCLLCFDAMFAEYCDFCGEAIGVDQGQMSHDGQHWHATDECFSCNTCRCSLLGRAFLPRRGAIYCSIACSKGEPPTPSDSSGTGMYTTPTPPTQRVRPQTRIPSSHASSSPPMSPLQQHQHQQNFNQAMYQLQSQQIAAGIGSNASSGGLVGIATNTDGAKQSYPTSDSDAGVVKDMEHTAGDFTDFSGGLPSSSSQNMSPLTSPGEFNHSMPKPMELKRDGPYNFNEMSLNLENTWPAKPILAGANSYNLQRQLHQISEVENAKTSSMPELSQPGNSSTFPQQNPNNLQQQQLPQYGSDYAQHMPHSITSPPPSEIPDLPTPNLSVASTALPPELMGSPTASAGERSILSHQSTQSNPGHQPIHPVSILSGASSSSPMSGETKKKGVRFEGIPADTLPRSRSYSGNGAGTQRSNENTTEKHRHGGNGGHSSRRRRRRKSHRSGSGHRSNSTTRADTYATAQPLSSSYQGPPSILQTAGLDPTRHHHSSQITVGANDDDSDDASSVCSTCSSSSSSSEDYMYQIPLRRHYGGVRVSYVPNDALAYDRKRKPSDPNDKDKNCVIS</sequence>
<dbReference type="Pfam" id="PF00412">
    <property type="entry name" value="LIM"/>
    <property type="match status" value="2"/>
</dbReference>
<keyword evidence="4 6" id="KW-0862">Zinc</keyword>
<keyword evidence="5 6" id="KW-0440">LIM domain</keyword>
<dbReference type="InterPro" id="IPR033727">
    <property type="entry name" value="LIM3_prickle"/>
</dbReference>
<evidence type="ECO:0000256" key="1">
    <source>
        <dbReference type="ARBA" id="ARBA00008268"/>
    </source>
</evidence>
<dbReference type="InterPro" id="IPR010442">
    <property type="entry name" value="PET_domain"/>
</dbReference>
<feature type="compositionally biased region" description="Low complexity" evidence="7">
    <location>
        <begin position="1475"/>
        <end position="1490"/>
    </location>
</feature>
<evidence type="ECO:0000256" key="2">
    <source>
        <dbReference type="ARBA" id="ARBA00022723"/>
    </source>
</evidence>
<feature type="compositionally biased region" description="Low complexity" evidence="7">
    <location>
        <begin position="1065"/>
        <end position="1095"/>
    </location>
</feature>
<dbReference type="PROSITE" id="PS00478">
    <property type="entry name" value="LIM_DOMAIN_1"/>
    <property type="match status" value="1"/>
</dbReference>
<dbReference type="OMA" id="GQEYDTV"/>
<evidence type="ECO:0000259" key="9">
    <source>
        <dbReference type="PROSITE" id="PS51303"/>
    </source>
</evidence>
<evidence type="ECO:0008006" key="12">
    <source>
        <dbReference type="Google" id="ProtNLM"/>
    </source>
</evidence>
<name>A0A0L0CA27_LUCCU</name>
<dbReference type="GO" id="GO:0030182">
    <property type="term" value="P:neuron differentiation"/>
    <property type="evidence" value="ECO:0007669"/>
    <property type="project" value="UniProtKB-ARBA"/>
</dbReference>
<evidence type="ECO:0000313" key="10">
    <source>
        <dbReference type="EMBL" id="KNC29283.1"/>
    </source>
</evidence>
<keyword evidence="3" id="KW-0677">Repeat</keyword>
<accession>A0A0L0CA27</accession>
<dbReference type="InterPro" id="IPR033723">
    <property type="entry name" value="PET_prickle"/>
</dbReference>
<organism evidence="10 11">
    <name type="scientific">Lucilia cuprina</name>
    <name type="common">Green bottle fly</name>
    <name type="synonym">Australian sheep blowfly</name>
    <dbReference type="NCBI Taxonomy" id="7375"/>
    <lineage>
        <taxon>Eukaryota</taxon>
        <taxon>Metazoa</taxon>
        <taxon>Ecdysozoa</taxon>
        <taxon>Arthropoda</taxon>
        <taxon>Hexapoda</taxon>
        <taxon>Insecta</taxon>
        <taxon>Pterygota</taxon>
        <taxon>Neoptera</taxon>
        <taxon>Endopterygota</taxon>
        <taxon>Diptera</taxon>
        <taxon>Brachycera</taxon>
        <taxon>Muscomorpha</taxon>
        <taxon>Oestroidea</taxon>
        <taxon>Calliphoridae</taxon>
        <taxon>Luciliinae</taxon>
        <taxon>Lucilia</taxon>
    </lineage>
</organism>
<dbReference type="FunFam" id="2.10.110.10:FF:000005">
    <property type="entry name" value="Testin isoform 1"/>
    <property type="match status" value="1"/>
</dbReference>
<feature type="compositionally biased region" description="Polar residues" evidence="7">
    <location>
        <begin position="1"/>
        <end position="16"/>
    </location>
</feature>
<evidence type="ECO:0000256" key="7">
    <source>
        <dbReference type="SAM" id="MobiDB-lite"/>
    </source>
</evidence>
<dbReference type="OrthoDB" id="10069167at2759"/>
<feature type="compositionally biased region" description="Low complexity" evidence="7">
    <location>
        <begin position="570"/>
        <end position="586"/>
    </location>
</feature>
<dbReference type="GO" id="GO:0008270">
    <property type="term" value="F:zinc ion binding"/>
    <property type="evidence" value="ECO:0007669"/>
    <property type="project" value="InterPro"/>
</dbReference>
<feature type="region of interest" description="Disordered" evidence="7">
    <location>
        <begin position="1517"/>
        <end position="1536"/>
    </location>
</feature>
<feature type="compositionally biased region" description="Polar residues" evidence="7">
    <location>
        <begin position="1424"/>
        <end position="1448"/>
    </location>
</feature>
<dbReference type="CDD" id="cd09418">
    <property type="entry name" value="LIM2_Prickle"/>
    <property type="match status" value="1"/>
</dbReference>
<comment type="similarity">
    <text evidence="1">Belongs to the prickle / espinas / testin family.</text>
</comment>
<dbReference type="CDD" id="cd09827">
    <property type="entry name" value="PET_Prickle"/>
    <property type="match status" value="1"/>
</dbReference>
<feature type="domain" description="PET" evidence="9">
    <location>
        <begin position="752"/>
        <end position="860"/>
    </location>
</feature>
<keyword evidence="11" id="KW-1185">Reference proteome</keyword>
<reference evidence="10 11" key="1">
    <citation type="journal article" date="2015" name="Nat. Commun.">
        <title>Lucilia cuprina genome unlocks parasitic fly biology to underpin future interventions.</title>
        <authorList>
            <person name="Anstead C.A."/>
            <person name="Korhonen P.K."/>
            <person name="Young N.D."/>
            <person name="Hall R.S."/>
            <person name="Jex A.R."/>
            <person name="Murali S.C."/>
            <person name="Hughes D.S."/>
            <person name="Lee S.F."/>
            <person name="Perry T."/>
            <person name="Stroehlein A.J."/>
            <person name="Ansell B.R."/>
            <person name="Breugelmans B."/>
            <person name="Hofmann A."/>
            <person name="Qu J."/>
            <person name="Dugan S."/>
            <person name="Lee S.L."/>
            <person name="Chao H."/>
            <person name="Dinh H."/>
            <person name="Han Y."/>
            <person name="Doddapaneni H.V."/>
            <person name="Worley K.C."/>
            <person name="Muzny D.M."/>
            <person name="Ioannidis P."/>
            <person name="Waterhouse R.M."/>
            <person name="Zdobnov E.M."/>
            <person name="James P.J."/>
            <person name="Bagnall N.H."/>
            <person name="Kotze A.C."/>
            <person name="Gibbs R.A."/>
            <person name="Richards S."/>
            <person name="Batterham P."/>
            <person name="Gasser R.B."/>
        </authorList>
    </citation>
    <scope>NUCLEOTIDE SEQUENCE [LARGE SCALE GENOMIC DNA]</scope>
    <source>
        <strain evidence="10 11">LS</strain>
        <tissue evidence="10">Full body</tissue>
    </source>
</reference>
<feature type="compositionally biased region" description="Polar residues" evidence="7">
    <location>
        <begin position="1163"/>
        <end position="1175"/>
    </location>
</feature>
<dbReference type="PANTHER" id="PTHR24211">
    <property type="entry name" value="LIM DOMAIN-CONTAINING PROTEIN"/>
    <property type="match status" value="1"/>
</dbReference>
<dbReference type="FunFam" id="2.10.110.10:FF:000035">
    <property type="entry name" value="prickle-like protein 2 isoform X1"/>
    <property type="match status" value="1"/>
</dbReference>
<keyword evidence="2 6" id="KW-0479">Metal-binding</keyword>
<dbReference type="Proteomes" id="UP000037069">
    <property type="component" value="Unassembled WGS sequence"/>
</dbReference>
<dbReference type="InterPro" id="IPR033725">
    <property type="entry name" value="LIM1_prickle"/>
</dbReference>
<feature type="compositionally biased region" description="Polar residues" evidence="7">
    <location>
        <begin position="264"/>
        <end position="276"/>
    </location>
</feature>
<feature type="domain" description="LIM zinc-binding" evidence="8">
    <location>
        <begin position="859"/>
        <end position="923"/>
    </location>
</feature>
<dbReference type="EMBL" id="JRES01000678">
    <property type="protein sequence ID" value="KNC29283.1"/>
    <property type="molecule type" value="Genomic_DNA"/>
</dbReference>